<evidence type="ECO:0000313" key="4">
    <source>
        <dbReference type="EMBL" id="MBD8016427.1"/>
    </source>
</evidence>
<dbReference type="SUPFAM" id="SSF52540">
    <property type="entry name" value="P-loop containing nucleoside triphosphate hydrolases"/>
    <property type="match status" value="2"/>
</dbReference>
<dbReference type="InterPro" id="IPR027417">
    <property type="entry name" value="P-loop_NTPase"/>
</dbReference>
<keyword evidence="2" id="KW-1133">Transmembrane helix</keyword>
<feature type="transmembrane region" description="Helical" evidence="2">
    <location>
        <begin position="448"/>
        <end position="465"/>
    </location>
</feature>
<evidence type="ECO:0000256" key="1">
    <source>
        <dbReference type="SAM" id="Coils"/>
    </source>
</evidence>
<name>A0ABR8WH97_9BACL</name>
<evidence type="ECO:0000259" key="3">
    <source>
        <dbReference type="Pfam" id="PF13514"/>
    </source>
</evidence>
<sequence length="946" mass="107504">MRIDKMIIYGFGKHENRTIDLQDQMALFYGPNEAGKTTMQQFIVQILFGFPSRKGAQLRYEPKNGGKYGGKLHVTDPDYGEVVIERIKGKSAGDVTVWFADGRRGAEAELKQLLRNYDRSSFEAIFSFSIHELQGLDVLSENELSRTLLASGTTGIDAVTRLENQLEKEMSLLFKKGGRNPEMNMRAEELRDIEGQLKEYRQRTELYSPYLERLQEIGGRLTAIEAEETEAEKELKKISKWQQAAPLIADQHALTEQLSAIGRVQFPLDGKRQMDRLIDKLSEAKAGVEHLTQQLDSLPPAEEPDQFLDLENLLNRESDWHQLSLQLKEKGEEQLRLSEDREATLALLGLSEQQAMAVDVSLSNEEQLLKHLQELDVEEEDERFRLRNQQDAKDRLSQTEKELTVFLAGEPTGKERLAAEEWPAISAELAEAKAAEKFQTSSGGNSRMVNYALIALGLIIAGYGMSQSMVLLIVVGLAAVGAAAWLFFNTAKPGELSGKYKTVLKNYAGKESEYQTITKKVAEFDHQLDGLMAKRDAIKNEIATYSIGDFQRPAKAAYQKMLQNIGLQPDTSRTMVLELFEKLRNVHAGHARLQRLKHEIGLLEDQQQGWLKKAEVACGKELAISELMPSLRSELSLRRQQQEKYAKIKEQQSTLQQESSRLAAFQQQLENEQQVLLDYAQAKDAFDFYGAADAWERKQQLEKEMNLVSGQLKTMDEIDLPKEWQPDDAPLAVSRLEEHLAALKTERNGLLAEQADKQQVTRNLLSDSSYEEKLQLFEEKKAEFADLAKQWSINKAIIEAVNRTMNELKEKKLPAVLAQAQHYFNKLTAGAYHGLTMNMDGYFEAERKDGTYFRIAELSQATKEQAYLALRLSLAVSMKESHPFPLIMDDAFVHFDRSRLQQMINLVTELQKDHQFIYFTCHEGMQEAWPNAQIIKVANTERSVHS</sequence>
<evidence type="ECO:0000256" key="2">
    <source>
        <dbReference type="SAM" id="Phobius"/>
    </source>
</evidence>
<accession>A0ABR8WH97</accession>
<comment type="caution">
    <text evidence="4">The sequence shown here is derived from an EMBL/GenBank/DDBJ whole genome shotgun (WGS) entry which is preliminary data.</text>
</comment>
<feature type="coiled-coil region" evidence="1">
    <location>
        <begin position="638"/>
        <end position="675"/>
    </location>
</feature>
<feature type="coiled-coil region" evidence="1">
    <location>
        <begin position="183"/>
        <end position="244"/>
    </location>
</feature>
<keyword evidence="2" id="KW-0812">Transmembrane</keyword>
<keyword evidence="5" id="KW-1185">Reference proteome</keyword>
<protein>
    <submittedName>
        <fullName evidence="4">AAA family ATPase</fullName>
    </submittedName>
</protein>
<dbReference type="PANTHER" id="PTHR41259">
    <property type="entry name" value="DOUBLE-STRAND BREAK REPAIR RAD50 ATPASE, PUTATIVE-RELATED"/>
    <property type="match status" value="1"/>
</dbReference>
<proteinExistence type="predicted"/>
<feature type="transmembrane region" description="Helical" evidence="2">
    <location>
        <begin position="470"/>
        <end position="488"/>
    </location>
</feature>
<dbReference type="Pfam" id="PF13514">
    <property type="entry name" value="AAA_27"/>
    <property type="match status" value="1"/>
</dbReference>
<dbReference type="Gene3D" id="3.40.50.300">
    <property type="entry name" value="P-loop containing nucleotide triphosphate hydrolases"/>
    <property type="match status" value="2"/>
</dbReference>
<dbReference type="Proteomes" id="UP000658980">
    <property type="component" value="Unassembled WGS sequence"/>
</dbReference>
<dbReference type="EMBL" id="JACSPU010000006">
    <property type="protein sequence ID" value="MBD8016427.1"/>
    <property type="molecule type" value="Genomic_DNA"/>
</dbReference>
<dbReference type="InterPro" id="IPR038734">
    <property type="entry name" value="YhaN_AAA"/>
</dbReference>
<keyword evidence="2" id="KW-0472">Membrane</keyword>
<evidence type="ECO:0000313" key="5">
    <source>
        <dbReference type="Proteomes" id="UP000658980"/>
    </source>
</evidence>
<dbReference type="RefSeq" id="WP_191716607.1">
    <property type="nucleotide sequence ID" value="NZ_JACSPU010000006.1"/>
</dbReference>
<feature type="domain" description="YhaN AAA" evidence="3">
    <location>
        <begin position="1"/>
        <end position="203"/>
    </location>
</feature>
<gene>
    <name evidence="4" type="ORF">H9630_16495</name>
</gene>
<dbReference type="PANTHER" id="PTHR41259:SF1">
    <property type="entry name" value="DOUBLE-STRAND BREAK REPAIR RAD50 ATPASE, PUTATIVE-RELATED"/>
    <property type="match status" value="1"/>
</dbReference>
<keyword evidence="1" id="KW-0175">Coiled coil</keyword>
<reference evidence="4 5" key="1">
    <citation type="submission" date="2020-08" db="EMBL/GenBank/DDBJ databases">
        <title>A Genomic Blueprint of the Chicken Gut Microbiome.</title>
        <authorList>
            <person name="Gilroy R."/>
            <person name="Ravi A."/>
            <person name="Getino M."/>
            <person name="Pursley I."/>
            <person name="Horton D.L."/>
            <person name="Alikhan N.-F."/>
            <person name="Baker D."/>
            <person name="Gharbi K."/>
            <person name="Hall N."/>
            <person name="Watson M."/>
            <person name="Adriaenssens E.M."/>
            <person name="Foster-Nyarko E."/>
            <person name="Jarju S."/>
            <person name="Secka A."/>
            <person name="Antonio M."/>
            <person name="Oren A."/>
            <person name="Chaudhuri R."/>
            <person name="La Ragione R.M."/>
            <person name="Hildebrand F."/>
            <person name="Pallen M.J."/>
        </authorList>
    </citation>
    <scope>NUCLEOTIDE SEQUENCE [LARGE SCALE GENOMIC DNA]</scope>
    <source>
        <strain evidence="4 5">Sa1BUA13</strain>
    </source>
</reference>
<organism evidence="4 5">
    <name type="scientific">Planococcus wigleyi</name>
    <dbReference type="NCBI Taxonomy" id="2762216"/>
    <lineage>
        <taxon>Bacteria</taxon>
        <taxon>Bacillati</taxon>
        <taxon>Bacillota</taxon>
        <taxon>Bacilli</taxon>
        <taxon>Bacillales</taxon>
        <taxon>Caryophanaceae</taxon>
        <taxon>Planococcus</taxon>
    </lineage>
</organism>